<keyword evidence="1" id="KW-0812">Transmembrane</keyword>
<evidence type="ECO:0000256" key="1">
    <source>
        <dbReference type="SAM" id="Phobius"/>
    </source>
</evidence>
<dbReference type="EMBL" id="FXZG01000030">
    <property type="protein sequence ID" value="SMY01090.1"/>
    <property type="molecule type" value="Genomic_DNA"/>
</dbReference>
<protein>
    <submittedName>
        <fullName evidence="2">Uncharacterized protein</fullName>
    </submittedName>
</protein>
<keyword evidence="1" id="KW-1133">Transmembrane helix</keyword>
<feature type="transmembrane region" description="Helical" evidence="1">
    <location>
        <begin position="21"/>
        <end position="37"/>
    </location>
</feature>
<keyword evidence="1" id="KW-0472">Membrane</keyword>
<dbReference type="Proteomes" id="UP000234289">
    <property type="component" value="Unassembled WGS sequence"/>
</dbReference>
<organism evidence="2 3">
    <name type="scientific">Brevibacterium aurantiacum</name>
    <dbReference type="NCBI Taxonomy" id="273384"/>
    <lineage>
        <taxon>Bacteria</taxon>
        <taxon>Bacillati</taxon>
        <taxon>Actinomycetota</taxon>
        <taxon>Actinomycetes</taxon>
        <taxon>Micrococcales</taxon>
        <taxon>Brevibacteriaceae</taxon>
        <taxon>Brevibacterium</taxon>
    </lineage>
</organism>
<dbReference type="RefSeq" id="WP_101639534.1">
    <property type="nucleotide sequence ID" value="NZ_FXZG01000030.1"/>
</dbReference>
<accession>A0A2H1KMX6</accession>
<feature type="transmembrane region" description="Helical" evidence="1">
    <location>
        <begin position="104"/>
        <end position="128"/>
    </location>
</feature>
<feature type="transmembrane region" description="Helical" evidence="1">
    <location>
        <begin position="71"/>
        <end position="92"/>
    </location>
</feature>
<reference evidence="3" key="1">
    <citation type="submission" date="2017-03" db="EMBL/GenBank/DDBJ databases">
        <authorList>
            <person name="Monnet C."/>
        </authorList>
    </citation>
    <scope>NUCLEOTIDE SEQUENCE [LARGE SCALE GENOMIC DNA]</scope>
    <source>
        <strain evidence="3">CNRZ 920</strain>
    </source>
</reference>
<evidence type="ECO:0000313" key="3">
    <source>
        <dbReference type="Proteomes" id="UP000234289"/>
    </source>
</evidence>
<dbReference type="AlphaFoldDB" id="A0A2H1KMX6"/>
<sequence>MPENHEAPVRTVSERDGRIDGLVACIAIASAVVLVGMLVDIPGLIFCMVPVLVGLFMYLSSHKNGETSKKVTWVIISYTFVMLVLFALMYFGQSGSGTFGGLPISMGILLYIAWPFSAISAGLLYAWVYRTWLSRNVDGPRLAVATGEE</sequence>
<proteinExistence type="predicted"/>
<feature type="transmembrane region" description="Helical" evidence="1">
    <location>
        <begin position="43"/>
        <end position="59"/>
    </location>
</feature>
<name>A0A2H1KMX6_BREAU</name>
<evidence type="ECO:0000313" key="2">
    <source>
        <dbReference type="EMBL" id="SMY01090.1"/>
    </source>
</evidence>
<gene>
    <name evidence="2" type="ORF">BAUR920_03376</name>
</gene>